<dbReference type="InterPro" id="IPR007320">
    <property type="entry name" value="PDCD2_C"/>
</dbReference>
<keyword evidence="3" id="KW-1185">Reference proteome</keyword>
<gene>
    <name evidence="2" type="ORF">POTOM_061728</name>
</gene>
<dbReference type="PANTHER" id="PTHR12298">
    <property type="entry name" value="PCDC2 PROGRAMMED CELL DEATH PROTEIN 2 -RELATED"/>
    <property type="match status" value="1"/>
</dbReference>
<dbReference type="EMBL" id="JAAWWB010001943">
    <property type="protein sequence ID" value="KAG6735629.1"/>
    <property type="molecule type" value="Genomic_DNA"/>
</dbReference>
<proteinExistence type="predicted"/>
<sequence>MDNTMNSLLDIFEGNSDKKCWASFQQCIAKAPEQVLRYCRNASAKPLWPMASGQPSKADIPNCSYCGGPSDFEFQILPQLLYYFGVKNDADSLDWATIVLYTCKSSCEASMAYKEEFPWVQLYPTSAT</sequence>
<reference evidence="2" key="1">
    <citation type="journal article" date="2020" name="bioRxiv">
        <title>Hybrid origin of Populus tomentosa Carr. identified through genome sequencing and phylogenomic analysis.</title>
        <authorList>
            <person name="An X."/>
            <person name="Gao K."/>
            <person name="Chen Z."/>
            <person name="Li J."/>
            <person name="Yang X."/>
            <person name="Yang X."/>
            <person name="Zhou J."/>
            <person name="Guo T."/>
            <person name="Zhao T."/>
            <person name="Huang S."/>
            <person name="Miao D."/>
            <person name="Khan W.U."/>
            <person name="Rao P."/>
            <person name="Ye M."/>
            <person name="Lei B."/>
            <person name="Liao W."/>
            <person name="Wang J."/>
            <person name="Ji L."/>
            <person name="Li Y."/>
            <person name="Guo B."/>
            <person name="Mustafa N.S."/>
            <person name="Li S."/>
            <person name="Yun Q."/>
            <person name="Keller S.R."/>
            <person name="Mao J."/>
            <person name="Zhang R."/>
            <person name="Strauss S.H."/>
        </authorList>
    </citation>
    <scope>NUCLEOTIDE SEQUENCE</scope>
    <source>
        <strain evidence="2">GM15</strain>
        <tissue evidence="2">Leaf</tissue>
    </source>
</reference>
<dbReference type="Pfam" id="PF04194">
    <property type="entry name" value="PDCD2_C"/>
    <property type="match status" value="1"/>
</dbReference>
<feature type="domain" description="Programmed cell death protein 2 C-terminal" evidence="1">
    <location>
        <begin position="19"/>
        <end position="121"/>
    </location>
</feature>
<evidence type="ECO:0000313" key="3">
    <source>
        <dbReference type="Proteomes" id="UP000886885"/>
    </source>
</evidence>
<evidence type="ECO:0000313" key="2">
    <source>
        <dbReference type="EMBL" id="KAG6735629.1"/>
    </source>
</evidence>
<name>A0A8X7XPU5_POPTO</name>
<protein>
    <recommendedName>
        <fullName evidence="1">Programmed cell death protein 2 C-terminal domain-containing protein</fullName>
    </recommendedName>
</protein>
<dbReference type="PANTHER" id="PTHR12298:SF4">
    <property type="entry name" value="PROGRAMMED CELL DEATH PROTEIN 2"/>
    <property type="match status" value="1"/>
</dbReference>
<comment type="caution">
    <text evidence="2">The sequence shown here is derived from an EMBL/GenBank/DDBJ whole genome shotgun (WGS) entry which is preliminary data.</text>
</comment>
<dbReference type="Proteomes" id="UP000886885">
    <property type="component" value="Unassembled WGS sequence"/>
</dbReference>
<dbReference type="OrthoDB" id="443682at2759"/>
<accession>A0A8X7XPU5</accession>
<dbReference type="AlphaFoldDB" id="A0A8X7XPU5"/>
<dbReference type="GO" id="GO:0005737">
    <property type="term" value="C:cytoplasm"/>
    <property type="evidence" value="ECO:0007669"/>
    <property type="project" value="InterPro"/>
</dbReference>
<evidence type="ECO:0000259" key="1">
    <source>
        <dbReference type="Pfam" id="PF04194"/>
    </source>
</evidence>
<organism evidence="2 3">
    <name type="scientific">Populus tomentosa</name>
    <name type="common">Chinese white poplar</name>
    <dbReference type="NCBI Taxonomy" id="118781"/>
    <lineage>
        <taxon>Eukaryota</taxon>
        <taxon>Viridiplantae</taxon>
        <taxon>Streptophyta</taxon>
        <taxon>Embryophyta</taxon>
        <taxon>Tracheophyta</taxon>
        <taxon>Spermatophyta</taxon>
        <taxon>Magnoliopsida</taxon>
        <taxon>eudicotyledons</taxon>
        <taxon>Gunneridae</taxon>
        <taxon>Pentapetalae</taxon>
        <taxon>rosids</taxon>
        <taxon>fabids</taxon>
        <taxon>Malpighiales</taxon>
        <taxon>Salicaceae</taxon>
        <taxon>Saliceae</taxon>
        <taxon>Populus</taxon>
    </lineage>
</organism>